<dbReference type="GO" id="GO:0000287">
    <property type="term" value="F:magnesium ion binding"/>
    <property type="evidence" value="ECO:0007669"/>
    <property type="project" value="InterPro"/>
</dbReference>
<accession>A0A0N4UH32</accession>
<evidence type="ECO:0000256" key="9">
    <source>
        <dbReference type="ARBA" id="ARBA00048767"/>
    </source>
</evidence>
<evidence type="ECO:0000313" key="15">
    <source>
        <dbReference type="Proteomes" id="UP000038040"/>
    </source>
</evidence>
<dbReference type="SUPFAM" id="SSF52518">
    <property type="entry name" value="Thiamin diphosphate-binding fold (THDP-binding)"/>
    <property type="match status" value="2"/>
</dbReference>
<keyword evidence="5" id="KW-0479">Metal-binding</keyword>
<dbReference type="GO" id="GO:0003984">
    <property type="term" value="F:acetolactate synthase activity"/>
    <property type="evidence" value="ECO:0007669"/>
    <property type="project" value="TreeGrafter"/>
</dbReference>
<evidence type="ECO:0000259" key="11">
    <source>
        <dbReference type="Pfam" id="PF00205"/>
    </source>
</evidence>
<dbReference type="GO" id="GO:0009099">
    <property type="term" value="P:L-valine biosynthetic process"/>
    <property type="evidence" value="ECO:0007669"/>
    <property type="project" value="TreeGrafter"/>
</dbReference>
<dbReference type="InterPro" id="IPR012001">
    <property type="entry name" value="Thiamin_PyroP_enz_TPP-bd_dom"/>
</dbReference>
<evidence type="ECO:0000256" key="6">
    <source>
        <dbReference type="ARBA" id="ARBA00023052"/>
    </source>
</evidence>
<keyword evidence="16" id="KW-1185">Reference proteome</keyword>
<dbReference type="OrthoDB" id="16262at2759"/>
<comment type="cofactor">
    <cofactor evidence="2">
        <name>thiamine diphosphate</name>
        <dbReference type="ChEBI" id="CHEBI:58937"/>
    </cofactor>
</comment>
<evidence type="ECO:0000313" key="16">
    <source>
        <dbReference type="Proteomes" id="UP000274756"/>
    </source>
</evidence>
<dbReference type="Gene3D" id="3.40.50.970">
    <property type="match status" value="2"/>
</dbReference>
<dbReference type="Proteomes" id="UP000038040">
    <property type="component" value="Unplaced"/>
</dbReference>
<dbReference type="GO" id="GO:0030976">
    <property type="term" value="F:thiamine pyrophosphate binding"/>
    <property type="evidence" value="ECO:0007669"/>
    <property type="project" value="InterPro"/>
</dbReference>
<feature type="domain" description="Thiamine pyrophosphate enzyme central" evidence="11">
    <location>
        <begin position="232"/>
        <end position="362"/>
    </location>
</feature>
<comment type="catalytic activity">
    <reaction evidence="9">
        <text>(2R)-hydroxyhexadecanoyl-CoA = pentadecanal + formyl-CoA</text>
        <dbReference type="Rhea" id="RHEA:55212"/>
        <dbReference type="ChEBI" id="CHEBI:17302"/>
        <dbReference type="ChEBI" id="CHEBI:57376"/>
        <dbReference type="ChEBI" id="CHEBI:138654"/>
    </reaction>
    <physiologicalReaction direction="left-to-right" evidence="9">
        <dbReference type="Rhea" id="RHEA:55213"/>
    </physiologicalReaction>
</comment>
<name>A0A0N4UH32_DRAME</name>
<dbReference type="GO" id="GO:0005948">
    <property type="term" value="C:acetolactate synthase complex"/>
    <property type="evidence" value="ECO:0007669"/>
    <property type="project" value="TreeGrafter"/>
</dbReference>
<evidence type="ECO:0000256" key="2">
    <source>
        <dbReference type="ARBA" id="ARBA00001964"/>
    </source>
</evidence>
<evidence type="ECO:0000259" key="12">
    <source>
        <dbReference type="Pfam" id="PF02775"/>
    </source>
</evidence>
<dbReference type="AlphaFoldDB" id="A0A0N4UH32"/>
<dbReference type="InterPro" id="IPR029061">
    <property type="entry name" value="THDP-binding"/>
</dbReference>
<dbReference type="CDD" id="cd07035">
    <property type="entry name" value="TPP_PYR_POX_like"/>
    <property type="match status" value="1"/>
</dbReference>
<reference evidence="17" key="1">
    <citation type="submission" date="2017-02" db="UniProtKB">
        <authorList>
            <consortium name="WormBaseParasite"/>
        </authorList>
    </citation>
    <scope>IDENTIFICATION</scope>
</reference>
<evidence type="ECO:0000313" key="17">
    <source>
        <dbReference type="WBParaSite" id="DME_0000683201-mRNA-1"/>
    </source>
</evidence>
<dbReference type="PANTHER" id="PTHR18968">
    <property type="entry name" value="THIAMINE PYROPHOSPHATE ENZYMES"/>
    <property type="match status" value="1"/>
</dbReference>
<evidence type="ECO:0000256" key="3">
    <source>
        <dbReference type="ARBA" id="ARBA00007812"/>
    </source>
</evidence>
<organism evidence="15 17">
    <name type="scientific">Dracunculus medinensis</name>
    <name type="common">Guinea worm</name>
    <dbReference type="NCBI Taxonomy" id="318479"/>
    <lineage>
        <taxon>Eukaryota</taxon>
        <taxon>Metazoa</taxon>
        <taxon>Ecdysozoa</taxon>
        <taxon>Nematoda</taxon>
        <taxon>Chromadorea</taxon>
        <taxon>Rhabditida</taxon>
        <taxon>Spirurina</taxon>
        <taxon>Dracunculoidea</taxon>
        <taxon>Dracunculidae</taxon>
        <taxon>Dracunculus</taxon>
    </lineage>
</organism>
<dbReference type="InterPro" id="IPR011766">
    <property type="entry name" value="TPP_enzyme_TPP-bd"/>
</dbReference>
<dbReference type="WBParaSite" id="DME_0000683201-mRNA-1">
    <property type="protein sequence ID" value="DME_0000683201-mRNA-1"/>
    <property type="gene ID" value="DME_0000683201"/>
</dbReference>
<dbReference type="SUPFAM" id="SSF52467">
    <property type="entry name" value="DHS-like NAD/FAD-binding domain"/>
    <property type="match status" value="1"/>
</dbReference>
<dbReference type="Pfam" id="PF00205">
    <property type="entry name" value="TPP_enzyme_M"/>
    <property type="match status" value="1"/>
</dbReference>
<dbReference type="Pfam" id="PF02775">
    <property type="entry name" value="TPP_enzyme_C"/>
    <property type="match status" value="1"/>
</dbReference>
<keyword evidence="6 10" id="KW-0786">Thiamine pyrophosphate</keyword>
<comment type="catalytic activity">
    <reaction evidence="8">
        <text>2-hydroxyoctadecanoyl-CoA = heptadecanal + formyl-CoA</text>
        <dbReference type="Rhea" id="RHEA:55196"/>
        <dbReference type="ChEBI" id="CHEBI:57376"/>
        <dbReference type="ChEBI" id="CHEBI:74116"/>
        <dbReference type="ChEBI" id="CHEBI:138631"/>
    </reaction>
    <physiologicalReaction direction="left-to-right" evidence="8">
        <dbReference type="Rhea" id="RHEA:55197"/>
    </physiologicalReaction>
</comment>
<dbReference type="InterPro" id="IPR029035">
    <property type="entry name" value="DHS-like_NAD/FAD-binding_dom"/>
</dbReference>
<dbReference type="Proteomes" id="UP000274756">
    <property type="component" value="Unassembled WGS sequence"/>
</dbReference>
<dbReference type="FunFam" id="3.40.50.970:FF:000007">
    <property type="entry name" value="Acetolactate synthase"/>
    <property type="match status" value="1"/>
</dbReference>
<evidence type="ECO:0000313" key="14">
    <source>
        <dbReference type="EMBL" id="VDN51473.1"/>
    </source>
</evidence>
<dbReference type="GO" id="GO:0009097">
    <property type="term" value="P:isoleucine biosynthetic process"/>
    <property type="evidence" value="ECO:0007669"/>
    <property type="project" value="TreeGrafter"/>
</dbReference>
<dbReference type="CDD" id="cd02004">
    <property type="entry name" value="TPP_BZL_OCoD_HPCL"/>
    <property type="match status" value="1"/>
</dbReference>
<comment type="similarity">
    <text evidence="3 10">Belongs to the TPP enzyme family.</text>
</comment>
<evidence type="ECO:0000256" key="5">
    <source>
        <dbReference type="ARBA" id="ARBA00022723"/>
    </source>
</evidence>
<evidence type="ECO:0000256" key="7">
    <source>
        <dbReference type="ARBA" id="ARBA00030510"/>
    </source>
</evidence>
<evidence type="ECO:0000256" key="1">
    <source>
        <dbReference type="ARBA" id="ARBA00001946"/>
    </source>
</evidence>
<gene>
    <name evidence="14" type="ORF">DME_LOCUS1446</name>
</gene>
<protein>
    <recommendedName>
        <fullName evidence="4">2-hydroxyacyl-CoA lyase 2</fullName>
    </recommendedName>
    <alternativeName>
        <fullName evidence="7">IlvB-like protein</fullName>
    </alternativeName>
</protein>
<dbReference type="InterPro" id="IPR045229">
    <property type="entry name" value="TPP_enz"/>
</dbReference>
<dbReference type="STRING" id="318479.A0A0N4UH32"/>
<dbReference type="PROSITE" id="PS00187">
    <property type="entry name" value="TPP_ENZYMES"/>
    <property type="match status" value="1"/>
</dbReference>
<evidence type="ECO:0000256" key="8">
    <source>
        <dbReference type="ARBA" id="ARBA00048738"/>
    </source>
</evidence>
<evidence type="ECO:0000256" key="10">
    <source>
        <dbReference type="RuleBase" id="RU362132"/>
    </source>
</evidence>
<feature type="domain" description="Thiamine pyrophosphate enzyme TPP-binding" evidence="12">
    <location>
        <begin position="430"/>
        <end position="569"/>
    </location>
</feature>
<reference evidence="14 16" key="2">
    <citation type="submission" date="2018-11" db="EMBL/GenBank/DDBJ databases">
        <authorList>
            <consortium name="Pathogen Informatics"/>
        </authorList>
    </citation>
    <scope>NUCLEOTIDE SEQUENCE [LARGE SCALE GENOMIC DNA]</scope>
</reference>
<dbReference type="PANTHER" id="PTHR18968:SF166">
    <property type="entry name" value="2-HYDROXYACYL-COA LYASE 2"/>
    <property type="match status" value="1"/>
</dbReference>
<comment type="cofactor">
    <cofactor evidence="1">
        <name>Mg(2+)</name>
        <dbReference type="ChEBI" id="CHEBI:18420"/>
    </cofactor>
</comment>
<dbReference type="InterPro" id="IPR000399">
    <property type="entry name" value="TPP-bd_CS"/>
</dbReference>
<evidence type="ECO:0000259" key="13">
    <source>
        <dbReference type="Pfam" id="PF02776"/>
    </source>
</evidence>
<proteinExistence type="inferred from homology"/>
<sequence>MFFQVDEKSKIHGGNLVAAVLKAHGVREVFTLCGGHISPILVAIENIGIDVFDTRHEATAVFAADAVARLRQSIGVTVVTAGPGLTNAITALKNAHMAESPVVLLCGAAPTLLRNRGALQDIDQIALVRSACKFCARITRLKDIIPTLKQAICIAQSDTPGPVFLEFPVDVIYPYNIVTKEMNFIKESKTIKQSIINTYLAINLAHRFGNGWRERDVTPLPVRTPLPSESEIEELSKIIKESQRPLLILGSQAITPPVKPAVLIKAVEKLKIPMYLTGTTRGLLGRNSALQLRHNRKEVLKNADIIILAGAVCDFRLSYGRALSRKAKIIVINRNYSQLTKNRGIFWNGHLFIQADVASTLVATAQALDSQEFSEKWKKWLDSLMIREKETTLYNETQAQKPFAGGELNPLRVLTALDRSLPDDAILIADGGDFVGTAAYIVRPRGPLQWLDPGVFGTLGVGAGFAIGAKRVYPDKPVIIIYGDGSCGFSLMEFDTYYRHKLSIIAIIGNDACWSQIAREQIPILNSSVAVNLIHTRYDQIAAAMGAIGEMITKSDEERLEEHFAKAVELARLGRSVALNLIIGKTDFRKGSISI</sequence>
<dbReference type="Gene3D" id="3.40.50.1220">
    <property type="entry name" value="TPP-binding domain"/>
    <property type="match status" value="1"/>
</dbReference>
<dbReference type="GO" id="GO:0050660">
    <property type="term" value="F:flavin adenine dinucleotide binding"/>
    <property type="evidence" value="ECO:0007669"/>
    <property type="project" value="TreeGrafter"/>
</dbReference>
<evidence type="ECO:0000256" key="4">
    <source>
        <dbReference type="ARBA" id="ARBA00018936"/>
    </source>
</evidence>
<feature type="domain" description="Thiamine pyrophosphate enzyme N-terminal TPP-binding" evidence="13">
    <location>
        <begin position="12"/>
        <end position="127"/>
    </location>
</feature>
<dbReference type="EMBL" id="UYYG01000022">
    <property type="protein sequence ID" value="VDN51473.1"/>
    <property type="molecule type" value="Genomic_DNA"/>
</dbReference>
<dbReference type="InterPro" id="IPR012000">
    <property type="entry name" value="Thiamin_PyroP_enz_cen_dom"/>
</dbReference>
<dbReference type="Pfam" id="PF02776">
    <property type="entry name" value="TPP_enzyme_N"/>
    <property type="match status" value="1"/>
</dbReference>